<evidence type="ECO:0000313" key="9">
    <source>
        <dbReference type="Proteomes" id="UP000663868"/>
    </source>
</evidence>
<name>A0A819H0I9_9BILA</name>
<dbReference type="EMBL" id="CAJNON010000012">
    <property type="protein sequence ID" value="CAF0772369.1"/>
    <property type="molecule type" value="Genomic_DNA"/>
</dbReference>
<evidence type="ECO:0000313" key="4">
    <source>
        <dbReference type="EMBL" id="CAF0717428.1"/>
    </source>
</evidence>
<dbReference type="GO" id="GO:0035861">
    <property type="term" value="C:site of double-strand break"/>
    <property type="evidence" value="ECO:0007669"/>
    <property type="project" value="TreeGrafter"/>
</dbReference>
<evidence type="ECO:0000313" key="6">
    <source>
        <dbReference type="EMBL" id="CAF3547668.1"/>
    </source>
</evidence>
<dbReference type="GO" id="GO:0044778">
    <property type="term" value="P:meiotic DNA integrity checkpoint signaling"/>
    <property type="evidence" value="ECO:0007669"/>
    <property type="project" value="TreeGrafter"/>
</dbReference>
<reference evidence="7" key="1">
    <citation type="submission" date="2021-02" db="EMBL/GenBank/DDBJ databases">
        <authorList>
            <person name="Nowell W R."/>
        </authorList>
    </citation>
    <scope>NUCLEOTIDE SEQUENCE</scope>
</reference>
<gene>
    <name evidence="4" type="ORF">IZO911_LOCUS1338</name>
    <name evidence="7" type="ORF">KXQ929_LOCUS22361</name>
    <name evidence="8" type="ORF">OKA104_LOCUS30318</name>
    <name evidence="6" type="ORF">OXD698_LOCUS3765</name>
    <name evidence="5" type="ORF">VCS650_LOCUS2445</name>
</gene>
<dbReference type="InterPro" id="IPR007150">
    <property type="entry name" value="HUS1/Mec3"/>
</dbReference>
<accession>A0A819H0I9</accession>
<keyword evidence="3" id="KW-0472">Membrane</keyword>
<sequence>MFLLNTIIIVVVVVVIADFALLVIVVVIVLAFALVVAVFRVIAEIISVNTQLKISITIPKLKTLKNIIDRMKAMCNFLTLQANKSGDMTVKVETDTAQVATYFTGLQETSGIHANGNDQSQLDMTTTQQSNLSSSDSLETAEVRLDIKKFAQLLHAQQPYAEKMVFNFCNNSMLHICIVAEYFTLQCILPSIQL</sequence>
<evidence type="ECO:0000313" key="7">
    <source>
        <dbReference type="EMBL" id="CAF3892499.1"/>
    </source>
</evidence>
<dbReference type="Proteomes" id="UP000663860">
    <property type="component" value="Unassembled WGS sequence"/>
</dbReference>
<evidence type="ECO:0000256" key="2">
    <source>
        <dbReference type="ARBA" id="ARBA00023242"/>
    </source>
</evidence>
<comment type="caution">
    <text evidence="7">The sequence shown here is derived from an EMBL/GenBank/DDBJ whole genome shotgun (WGS) entry which is preliminary data.</text>
</comment>
<evidence type="ECO:0000313" key="5">
    <source>
        <dbReference type="EMBL" id="CAF0772369.1"/>
    </source>
</evidence>
<dbReference type="GO" id="GO:0033314">
    <property type="term" value="P:mitotic DNA replication checkpoint signaling"/>
    <property type="evidence" value="ECO:0007669"/>
    <property type="project" value="TreeGrafter"/>
</dbReference>
<dbReference type="Pfam" id="PF04005">
    <property type="entry name" value="Hus1"/>
    <property type="match status" value="1"/>
</dbReference>
<dbReference type="Proteomes" id="UP000663881">
    <property type="component" value="Unassembled WGS sequence"/>
</dbReference>
<evidence type="ECO:0000256" key="1">
    <source>
        <dbReference type="ARBA" id="ARBA00004123"/>
    </source>
</evidence>
<evidence type="ECO:0000256" key="3">
    <source>
        <dbReference type="SAM" id="Phobius"/>
    </source>
</evidence>
<dbReference type="Proteomes" id="UP000663891">
    <property type="component" value="Unassembled WGS sequence"/>
</dbReference>
<keyword evidence="2" id="KW-0539">Nucleus</keyword>
<dbReference type="Gene3D" id="3.70.10.10">
    <property type="match status" value="1"/>
</dbReference>
<dbReference type="GO" id="GO:0006289">
    <property type="term" value="P:nucleotide-excision repair"/>
    <property type="evidence" value="ECO:0007669"/>
    <property type="project" value="TreeGrafter"/>
</dbReference>
<dbReference type="PANTHER" id="PTHR12900:SF0">
    <property type="entry name" value="CHECKPOINT PROTEIN"/>
    <property type="match status" value="1"/>
</dbReference>
<dbReference type="GO" id="GO:0031573">
    <property type="term" value="P:mitotic intra-S DNA damage checkpoint signaling"/>
    <property type="evidence" value="ECO:0007669"/>
    <property type="project" value="TreeGrafter"/>
</dbReference>
<proteinExistence type="predicted"/>
<keyword evidence="3" id="KW-0812">Transmembrane</keyword>
<feature type="transmembrane region" description="Helical" evidence="3">
    <location>
        <begin position="6"/>
        <end position="39"/>
    </location>
</feature>
<dbReference type="Proteomes" id="UP000663868">
    <property type="component" value="Unassembled WGS sequence"/>
</dbReference>
<protein>
    <submittedName>
        <fullName evidence="7">Uncharacterized protein</fullName>
    </submittedName>
</protein>
<dbReference type="GO" id="GO:0000724">
    <property type="term" value="P:double-strand break repair via homologous recombination"/>
    <property type="evidence" value="ECO:0007669"/>
    <property type="project" value="TreeGrafter"/>
</dbReference>
<dbReference type="EMBL" id="CAJOBB010001701">
    <property type="protein sequence ID" value="CAF3892499.1"/>
    <property type="molecule type" value="Genomic_DNA"/>
</dbReference>
<comment type="subcellular location">
    <subcellularLocation>
        <location evidence="1">Nucleus</location>
    </subcellularLocation>
</comment>
<organism evidence="7 9">
    <name type="scientific">Adineta steineri</name>
    <dbReference type="NCBI Taxonomy" id="433720"/>
    <lineage>
        <taxon>Eukaryota</taxon>
        <taxon>Metazoa</taxon>
        <taxon>Spiralia</taxon>
        <taxon>Gnathifera</taxon>
        <taxon>Rotifera</taxon>
        <taxon>Eurotatoria</taxon>
        <taxon>Bdelloidea</taxon>
        <taxon>Adinetida</taxon>
        <taxon>Adinetidae</taxon>
        <taxon>Adineta</taxon>
    </lineage>
</organism>
<dbReference type="AlphaFoldDB" id="A0A819H0I9"/>
<dbReference type="OrthoDB" id="10063861at2759"/>
<dbReference type="PANTHER" id="PTHR12900">
    <property type="entry name" value="MITOTIC AND DNA DAMAGE CHECKPOINT PROTEIN HUS1"/>
    <property type="match status" value="1"/>
</dbReference>
<dbReference type="EMBL" id="CAJNOE010000006">
    <property type="protein sequence ID" value="CAF0717428.1"/>
    <property type="molecule type" value="Genomic_DNA"/>
</dbReference>
<dbReference type="GO" id="GO:0030896">
    <property type="term" value="C:checkpoint clamp complex"/>
    <property type="evidence" value="ECO:0007669"/>
    <property type="project" value="InterPro"/>
</dbReference>
<dbReference type="Proteomes" id="UP000663844">
    <property type="component" value="Unassembled WGS sequence"/>
</dbReference>
<dbReference type="EMBL" id="CAJOAZ010000136">
    <property type="protein sequence ID" value="CAF3547668.1"/>
    <property type="molecule type" value="Genomic_DNA"/>
</dbReference>
<dbReference type="GO" id="GO:0000723">
    <property type="term" value="P:telomere maintenance"/>
    <property type="evidence" value="ECO:0007669"/>
    <property type="project" value="TreeGrafter"/>
</dbReference>
<dbReference type="EMBL" id="CAJOAY010003227">
    <property type="protein sequence ID" value="CAF4010170.1"/>
    <property type="molecule type" value="Genomic_DNA"/>
</dbReference>
<keyword evidence="3" id="KW-1133">Transmembrane helix</keyword>
<evidence type="ECO:0000313" key="8">
    <source>
        <dbReference type="EMBL" id="CAF4010170.1"/>
    </source>
</evidence>